<name>A0A1V9XA15_9ACAR</name>
<dbReference type="EC" id="6.1.1.4" evidence="2"/>
<evidence type="ECO:0000256" key="6">
    <source>
        <dbReference type="ARBA" id="ARBA00022917"/>
    </source>
</evidence>
<dbReference type="AlphaFoldDB" id="A0A1V9XA15"/>
<dbReference type="Gene3D" id="3.40.50.620">
    <property type="entry name" value="HUPs"/>
    <property type="match status" value="3"/>
</dbReference>
<dbReference type="InterPro" id="IPR037047">
    <property type="entry name" value="PITH_dom_sf"/>
</dbReference>
<evidence type="ECO:0000256" key="5">
    <source>
        <dbReference type="ARBA" id="ARBA00022840"/>
    </source>
</evidence>
<dbReference type="InterPro" id="IPR008979">
    <property type="entry name" value="Galactose-bd-like_sf"/>
</dbReference>
<dbReference type="InterPro" id="IPR002300">
    <property type="entry name" value="aa-tRNA-synth_Ia"/>
</dbReference>
<sequence length="936" mass="107202">MWHGGHCSHQHADHGGDDAHDGPELGIQYTLYTKIDTDNVQCLNEAVEGSGKTVFKPWDERLDFSRRARTLFSRSGEWDEKFTLEVKKDIEKFWKVKVAQRTVCPSSDKMYILAMFPYPSGNLHMGHFRVYTIGDLLARYYSMLGKNVIYPIGWDSFGLPAENAAIERGEDPKEWTQKNIASMSRQLCDLNYSFNWEREISTCDPAYYRWTQYLFIKLFEAGLVYRKKAVVNWDPIDNTTLANEQVDSDGRSWRSGAKVEKRILNQWFVRTTRYSKELYQGLDDLKGWDDIVPMQKGWIGNVDEGTIFKFGLEGDLPLDELEIWTDRPELIVGAAFIIISEDHLLAETLKTNKIFAKNPFNNNRLIPVFPNENNFDIPPATGAFVGVPTASESETKFAEKNNIYFKDVLKGAQIVNSAEFNGTAVEARQKILHFARANNIGGFPASRFLKDWLISRQRYWGTPIPIVHCERCGPVPVPKLDLPLKLPHLPTGSNLPDAEHWIRTLCPKCGEAARRETDTMDTFVDSSWYFMRFLDTANETELVNPSVASTMMPVDLYIGGLEHAVMHLYYARFMAYFMYKELGFGNLNHGPEPFKRMIVQGMVVNETYRVTSTGEYVSKSLVDFSDPKRPKTFDTNLPICVEWEKMSKSKHNGVVPQDVTDKYGIDTTRLFILGDYGPTSRYKWPSPAFLGIKSWQDKLWMTVGNFRKSREVAQECVNAKHEQSCWQARNNFIKECTYHFEETHQFNLIIKHMQIFTKSLRSTLRSPTTFLGPEYERALGDLVVESDCDEELLFSVPFTGNVKLKGIIIVGGEGDFHPSALRLFKNRPNMSFDDAAAEPDQEFELSRDTEGTLEYPTKIVKFANVHHLTLHFPKSFGADISKVVYIGLKGEFTEAYRQEIAICNYELAPNPADHKVEQQCSNKNYESVHNNNNLGF</sequence>
<dbReference type="STRING" id="418985.A0A1V9XA15"/>
<accession>A0A1V9XA15</accession>
<dbReference type="PANTHER" id="PTHR43740">
    <property type="entry name" value="LEUCYL-TRNA SYNTHETASE"/>
    <property type="match status" value="1"/>
</dbReference>
<dbReference type="SUPFAM" id="SSF52374">
    <property type="entry name" value="Nucleotidylyl transferase"/>
    <property type="match status" value="1"/>
</dbReference>
<comment type="similarity">
    <text evidence="1 8">Belongs to the class-I aminoacyl-tRNA synthetase family.</text>
</comment>
<dbReference type="InterPro" id="IPR001412">
    <property type="entry name" value="aa-tRNA-synth_I_CS"/>
</dbReference>
<dbReference type="InParanoid" id="A0A1V9XA15"/>
<dbReference type="InterPro" id="IPR014729">
    <property type="entry name" value="Rossmann-like_a/b/a_fold"/>
</dbReference>
<feature type="compositionally biased region" description="Basic and acidic residues" evidence="9">
    <location>
        <begin position="10"/>
        <end position="21"/>
    </location>
</feature>
<dbReference type="InterPro" id="IPR010400">
    <property type="entry name" value="PITH_dom"/>
</dbReference>
<dbReference type="Proteomes" id="UP000192247">
    <property type="component" value="Unassembled WGS sequence"/>
</dbReference>
<comment type="caution">
    <text evidence="11">The sequence shown here is derived from an EMBL/GenBank/DDBJ whole genome shotgun (WGS) entry which is preliminary data.</text>
</comment>
<dbReference type="GO" id="GO:0032543">
    <property type="term" value="P:mitochondrial translation"/>
    <property type="evidence" value="ECO:0007669"/>
    <property type="project" value="TreeGrafter"/>
</dbReference>
<dbReference type="SUPFAM" id="SSF50677">
    <property type="entry name" value="ValRS/IleRS/LeuRS editing domain"/>
    <property type="match status" value="1"/>
</dbReference>
<proteinExistence type="inferred from homology"/>
<evidence type="ECO:0000259" key="10">
    <source>
        <dbReference type="PROSITE" id="PS51532"/>
    </source>
</evidence>
<dbReference type="GO" id="GO:0005524">
    <property type="term" value="F:ATP binding"/>
    <property type="evidence" value="ECO:0007669"/>
    <property type="project" value="UniProtKB-KW"/>
</dbReference>
<feature type="domain" description="PITH" evidence="10">
    <location>
        <begin position="20"/>
        <end position="63"/>
    </location>
</feature>
<keyword evidence="5 8" id="KW-0067">ATP-binding</keyword>
<evidence type="ECO:0000313" key="11">
    <source>
        <dbReference type="EMBL" id="OQR70266.1"/>
    </source>
</evidence>
<dbReference type="PANTHER" id="PTHR43740:SF2">
    <property type="entry name" value="LEUCINE--TRNA LIGASE, MITOCHONDRIAL"/>
    <property type="match status" value="1"/>
</dbReference>
<keyword evidence="12" id="KW-1185">Reference proteome</keyword>
<dbReference type="PROSITE" id="PS00178">
    <property type="entry name" value="AA_TRNA_LIGASE_I"/>
    <property type="match status" value="1"/>
</dbReference>
<dbReference type="GO" id="GO:0005739">
    <property type="term" value="C:mitochondrion"/>
    <property type="evidence" value="ECO:0007669"/>
    <property type="project" value="TreeGrafter"/>
</dbReference>
<evidence type="ECO:0000256" key="7">
    <source>
        <dbReference type="ARBA" id="ARBA00023146"/>
    </source>
</evidence>
<dbReference type="FunCoup" id="A0A1V9XA15">
    <property type="interactions" value="1224"/>
</dbReference>
<dbReference type="EMBL" id="MNPL01018080">
    <property type="protein sequence ID" value="OQR70266.1"/>
    <property type="molecule type" value="Genomic_DNA"/>
</dbReference>
<feature type="region of interest" description="Disordered" evidence="9">
    <location>
        <begin position="1"/>
        <end position="21"/>
    </location>
</feature>
<dbReference type="PRINTS" id="PR00985">
    <property type="entry name" value="TRNASYNTHLEU"/>
</dbReference>
<dbReference type="PROSITE" id="PS51532">
    <property type="entry name" value="PITH"/>
    <property type="match status" value="2"/>
</dbReference>
<evidence type="ECO:0000256" key="3">
    <source>
        <dbReference type="ARBA" id="ARBA00022598"/>
    </source>
</evidence>
<evidence type="ECO:0000256" key="4">
    <source>
        <dbReference type="ARBA" id="ARBA00022741"/>
    </source>
</evidence>
<dbReference type="InterPro" id="IPR002302">
    <property type="entry name" value="Leu-tRNA-ligase"/>
</dbReference>
<evidence type="ECO:0000256" key="2">
    <source>
        <dbReference type="ARBA" id="ARBA00013164"/>
    </source>
</evidence>
<dbReference type="GO" id="GO:0006429">
    <property type="term" value="P:leucyl-tRNA aminoacylation"/>
    <property type="evidence" value="ECO:0007669"/>
    <property type="project" value="InterPro"/>
</dbReference>
<gene>
    <name evidence="11" type="ORF">BIW11_11737</name>
</gene>
<dbReference type="Gene3D" id="2.60.120.470">
    <property type="entry name" value="PITH domain"/>
    <property type="match status" value="1"/>
</dbReference>
<keyword evidence="4 8" id="KW-0547">Nucleotide-binding</keyword>
<keyword evidence="6 8" id="KW-0648">Protein biosynthesis</keyword>
<dbReference type="Pfam" id="PF06201">
    <property type="entry name" value="PITH"/>
    <property type="match status" value="2"/>
</dbReference>
<evidence type="ECO:0000313" key="12">
    <source>
        <dbReference type="Proteomes" id="UP000192247"/>
    </source>
</evidence>
<feature type="domain" description="PITH" evidence="10">
    <location>
        <begin position="735"/>
        <end position="908"/>
    </location>
</feature>
<keyword evidence="7 8" id="KW-0030">Aminoacyl-tRNA synthetase</keyword>
<evidence type="ECO:0000256" key="1">
    <source>
        <dbReference type="ARBA" id="ARBA00005594"/>
    </source>
</evidence>
<dbReference type="GO" id="GO:0004823">
    <property type="term" value="F:leucine-tRNA ligase activity"/>
    <property type="evidence" value="ECO:0007669"/>
    <property type="project" value="UniProtKB-EC"/>
</dbReference>
<organism evidence="11 12">
    <name type="scientific">Tropilaelaps mercedesae</name>
    <dbReference type="NCBI Taxonomy" id="418985"/>
    <lineage>
        <taxon>Eukaryota</taxon>
        <taxon>Metazoa</taxon>
        <taxon>Ecdysozoa</taxon>
        <taxon>Arthropoda</taxon>
        <taxon>Chelicerata</taxon>
        <taxon>Arachnida</taxon>
        <taxon>Acari</taxon>
        <taxon>Parasitiformes</taxon>
        <taxon>Mesostigmata</taxon>
        <taxon>Gamasina</taxon>
        <taxon>Dermanyssoidea</taxon>
        <taxon>Laelapidae</taxon>
        <taxon>Tropilaelaps</taxon>
    </lineage>
</organism>
<dbReference type="GO" id="GO:0002161">
    <property type="term" value="F:aminoacyl-tRNA deacylase activity"/>
    <property type="evidence" value="ECO:0007669"/>
    <property type="project" value="InterPro"/>
</dbReference>
<reference evidence="11 12" key="1">
    <citation type="journal article" date="2017" name="Gigascience">
        <title>Draft genome of the honey bee ectoparasitic mite, Tropilaelaps mercedesae, is shaped by the parasitic life history.</title>
        <authorList>
            <person name="Dong X."/>
            <person name="Armstrong S.D."/>
            <person name="Xia D."/>
            <person name="Makepeace B.L."/>
            <person name="Darby A.C."/>
            <person name="Kadowaki T."/>
        </authorList>
    </citation>
    <scope>NUCLEOTIDE SEQUENCE [LARGE SCALE GENOMIC DNA]</scope>
    <source>
        <strain evidence="11">Wuxi-XJTLU</strain>
    </source>
</reference>
<protein>
    <recommendedName>
        <fullName evidence="2">leucine--tRNA ligase</fullName>
        <ecNumber evidence="2">6.1.1.4</ecNumber>
    </recommendedName>
</protein>
<dbReference type="InterPro" id="IPR009008">
    <property type="entry name" value="Val/Leu/Ile-tRNA-synth_edit"/>
</dbReference>
<dbReference type="FunFam" id="3.40.50.620:FF:000003">
    <property type="entry name" value="Leucine--tRNA ligase"/>
    <property type="match status" value="1"/>
</dbReference>
<dbReference type="OrthoDB" id="15954at2759"/>
<dbReference type="Gene3D" id="1.10.730.10">
    <property type="entry name" value="Isoleucyl-tRNA Synthetase, Domain 1"/>
    <property type="match status" value="1"/>
</dbReference>
<evidence type="ECO:0000256" key="8">
    <source>
        <dbReference type="RuleBase" id="RU363035"/>
    </source>
</evidence>
<dbReference type="CDD" id="cd00812">
    <property type="entry name" value="LeuRS_core"/>
    <property type="match status" value="1"/>
</dbReference>
<evidence type="ECO:0000256" key="9">
    <source>
        <dbReference type="SAM" id="MobiDB-lite"/>
    </source>
</evidence>
<keyword evidence="3 8" id="KW-0436">Ligase</keyword>
<dbReference type="SUPFAM" id="SSF49785">
    <property type="entry name" value="Galactose-binding domain-like"/>
    <property type="match status" value="2"/>
</dbReference>
<dbReference type="Pfam" id="PF00133">
    <property type="entry name" value="tRNA-synt_1"/>
    <property type="match status" value="2"/>
</dbReference>